<evidence type="ECO:0000259" key="23">
    <source>
        <dbReference type="PROSITE" id="PS50125"/>
    </source>
</evidence>
<dbReference type="PANTHER" id="PTHR11730">
    <property type="entry name" value="AMMONIUM TRANSPORTER"/>
    <property type="match status" value="1"/>
</dbReference>
<dbReference type="CDD" id="cd00130">
    <property type="entry name" value="PAS"/>
    <property type="match status" value="3"/>
</dbReference>
<dbReference type="GO" id="GO:0005524">
    <property type="term" value="F:ATP binding"/>
    <property type="evidence" value="ECO:0007669"/>
    <property type="project" value="UniProtKB-KW"/>
</dbReference>
<feature type="transmembrane region" description="Helical" evidence="20">
    <location>
        <begin position="254"/>
        <end position="275"/>
    </location>
</feature>
<evidence type="ECO:0000313" key="24">
    <source>
        <dbReference type="EMBL" id="ABG53016.1"/>
    </source>
</evidence>
<dbReference type="GO" id="GO:0035556">
    <property type="term" value="P:intracellular signal transduction"/>
    <property type="evidence" value="ECO:0007669"/>
    <property type="project" value="InterPro"/>
</dbReference>
<evidence type="ECO:0000256" key="9">
    <source>
        <dbReference type="ARBA" id="ARBA00022741"/>
    </source>
</evidence>
<evidence type="ECO:0000256" key="18">
    <source>
        <dbReference type="ARBA" id="ARBA00032637"/>
    </source>
</evidence>
<dbReference type="InterPro" id="IPR001905">
    <property type="entry name" value="Ammonium_transpt"/>
</dbReference>
<protein>
    <recommendedName>
        <fullName evidence="5">Adenylate cyclase</fullName>
        <ecNumber evidence="4">4.6.1.1</ecNumber>
    </recommendedName>
    <alternativeName>
        <fullName evidence="17">ATP pyrophosphate-lyase</fullName>
    </alternativeName>
    <alternativeName>
        <fullName evidence="18">Adenylyl cyclase</fullName>
    </alternativeName>
</protein>
<feature type="domain" description="Guanylate cyclase" evidence="23">
    <location>
        <begin position="1032"/>
        <end position="1159"/>
    </location>
</feature>
<dbReference type="CDD" id="cd07302">
    <property type="entry name" value="CHD"/>
    <property type="match status" value="1"/>
</dbReference>
<feature type="domain" description="PAC" evidence="22">
    <location>
        <begin position="946"/>
        <end position="996"/>
    </location>
</feature>
<evidence type="ECO:0000256" key="14">
    <source>
        <dbReference type="ARBA" id="ARBA00023136"/>
    </source>
</evidence>
<evidence type="ECO:0000256" key="4">
    <source>
        <dbReference type="ARBA" id="ARBA00012201"/>
    </source>
</evidence>
<keyword evidence="10" id="KW-0067">ATP-binding</keyword>
<dbReference type="NCBIfam" id="TIGR00229">
    <property type="entry name" value="sensory_box"/>
    <property type="match status" value="3"/>
</dbReference>
<dbReference type="InterPro" id="IPR001054">
    <property type="entry name" value="A/G_cyclase"/>
</dbReference>
<dbReference type="GO" id="GO:0004016">
    <property type="term" value="F:adenylate cyclase activity"/>
    <property type="evidence" value="ECO:0007669"/>
    <property type="project" value="UniProtKB-EC"/>
</dbReference>
<feature type="transmembrane region" description="Helical" evidence="20">
    <location>
        <begin position="378"/>
        <end position="396"/>
    </location>
</feature>
<feature type="transmembrane region" description="Helical" evidence="20">
    <location>
        <begin position="213"/>
        <end position="234"/>
    </location>
</feature>
<evidence type="ECO:0000256" key="19">
    <source>
        <dbReference type="ARBA" id="ARBA00064436"/>
    </source>
</evidence>
<feature type="transmembrane region" description="Helical" evidence="20">
    <location>
        <begin position="449"/>
        <end position="469"/>
    </location>
</feature>
<dbReference type="InterPro" id="IPR018047">
    <property type="entry name" value="Ammonium_transpt_CS"/>
</dbReference>
<name>Q10XK8_TRIEI</name>
<dbReference type="FunFam" id="3.30.70.1230:FF:000033">
    <property type="entry name" value="Adenylate cyclase"/>
    <property type="match status" value="1"/>
</dbReference>
<dbReference type="NCBIfam" id="TIGR00836">
    <property type="entry name" value="amt"/>
    <property type="match status" value="1"/>
</dbReference>
<evidence type="ECO:0000259" key="21">
    <source>
        <dbReference type="PROSITE" id="PS50112"/>
    </source>
</evidence>
<feature type="domain" description="PAS" evidence="21">
    <location>
        <begin position="543"/>
        <end position="595"/>
    </location>
</feature>
<comment type="subunit">
    <text evidence="19">Homodimer. Can also exist as monomer.</text>
</comment>
<accession>Q10XK8</accession>
<dbReference type="EC" id="4.6.1.1" evidence="4"/>
<evidence type="ECO:0000256" key="5">
    <source>
        <dbReference type="ARBA" id="ARBA00021420"/>
    </source>
</evidence>
<dbReference type="SUPFAM" id="SSF111352">
    <property type="entry name" value="Ammonium transporter"/>
    <property type="match status" value="1"/>
</dbReference>
<comment type="similarity">
    <text evidence="3">Belongs to the ammonia transporter channel (TC 1.A.11.2) family.</text>
</comment>
<dbReference type="InterPro" id="IPR024041">
    <property type="entry name" value="NH4_transpt_AmtB-like_dom"/>
</dbReference>
<keyword evidence="15" id="KW-0924">Ammonia transport</keyword>
<evidence type="ECO:0000256" key="20">
    <source>
        <dbReference type="SAM" id="Phobius"/>
    </source>
</evidence>
<evidence type="ECO:0000256" key="15">
    <source>
        <dbReference type="ARBA" id="ARBA00023177"/>
    </source>
</evidence>
<feature type="transmembrane region" description="Helical" evidence="20">
    <location>
        <begin position="184"/>
        <end position="206"/>
    </location>
</feature>
<dbReference type="GO" id="GO:0006171">
    <property type="term" value="P:cAMP biosynthetic process"/>
    <property type="evidence" value="ECO:0007669"/>
    <property type="project" value="UniProtKB-KW"/>
</dbReference>
<dbReference type="PROSITE" id="PS01219">
    <property type="entry name" value="AMMONIUM_TRANSP"/>
    <property type="match status" value="1"/>
</dbReference>
<dbReference type="Gene3D" id="1.10.3430.10">
    <property type="entry name" value="Ammonium transporter AmtB like domains"/>
    <property type="match status" value="1"/>
</dbReference>
<feature type="domain" description="PAS" evidence="21">
    <location>
        <begin position="874"/>
        <end position="917"/>
    </location>
</feature>
<feature type="transmembrane region" description="Helical" evidence="20">
    <location>
        <begin position="408"/>
        <end position="429"/>
    </location>
</feature>
<evidence type="ECO:0000256" key="13">
    <source>
        <dbReference type="ARBA" id="ARBA00022998"/>
    </source>
</evidence>
<dbReference type="STRING" id="203124.Tery_3993"/>
<feature type="domain" description="PAC" evidence="22">
    <location>
        <begin position="704"/>
        <end position="754"/>
    </location>
</feature>
<evidence type="ECO:0000256" key="12">
    <source>
        <dbReference type="ARBA" id="ARBA00022989"/>
    </source>
</evidence>
<evidence type="ECO:0000259" key="22">
    <source>
        <dbReference type="PROSITE" id="PS50113"/>
    </source>
</evidence>
<keyword evidence="7 20" id="KW-0812">Transmembrane</keyword>
<dbReference type="Gene3D" id="3.30.450.20">
    <property type="entry name" value="PAS domain"/>
    <property type="match status" value="4"/>
</dbReference>
<dbReference type="SUPFAM" id="SSF55073">
    <property type="entry name" value="Nucleotide cyclase"/>
    <property type="match status" value="1"/>
</dbReference>
<dbReference type="Gene3D" id="3.30.70.1230">
    <property type="entry name" value="Nucleotide cyclase"/>
    <property type="match status" value="1"/>
</dbReference>
<dbReference type="GO" id="GO:0008519">
    <property type="term" value="F:ammonium channel activity"/>
    <property type="evidence" value="ECO:0007669"/>
    <property type="project" value="InterPro"/>
</dbReference>
<dbReference type="PROSITE" id="PS50113">
    <property type="entry name" value="PAC"/>
    <property type="match status" value="3"/>
</dbReference>
<dbReference type="PROSITE" id="PS50112">
    <property type="entry name" value="PAS"/>
    <property type="match status" value="2"/>
</dbReference>
<comment type="catalytic activity">
    <reaction evidence="1">
        <text>ATP = 3',5'-cyclic AMP + diphosphate</text>
        <dbReference type="Rhea" id="RHEA:15389"/>
        <dbReference type="ChEBI" id="CHEBI:30616"/>
        <dbReference type="ChEBI" id="CHEBI:33019"/>
        <dbReference type="ChEBI" id="CHEBI:58165"/>
        <dbReference type="EC" id="4.6.1.1"/>
    </reaction>
</comment>
<evidence type="ECO:0000256" key="11">
    <source>
        <dbReference type="ARBA" id="ARBA00022842"/>
    </source>
</evidence>
<evidence type="ECO:0000256" key="6">
    <source>
        <dbReference type="ARBA" id="ARBA00022448"/>
    </source>
</evidence>
<feature type="transmembrane region" description="Helical" evidence="20">
    <location>
        <begin position="325"/>
        <end position="348"/>
    </location>
</feature>
<dbReference type="InterPro" id="IPR018297">
    <property type="entry name" value="A/G_cyclase_CS"/>
</dbReference>
<dbReference type="Pfam" id="PF13426">
    <property type="entry name" value="PAS_9"/>
    <property type="match status" value="4"/>
</dbReference>
<gene>
    <name evidence="24" type="ordered locus">Tery_3993</name>
</gene>
<dbReference type="eggNOG" id="COG2114">
    <property type="taxonomic scope" value="Bacteria"/>
</dbReference>
<dbReference type="GO" id="GO:0097272">
    <property type="term" value="P:ammonium homeostasis"/>
    <property type="evidence" value="ECO:0007669"/>
    <property type="project" value="TreeGrafter"/>
</dbReference>
<dbReference type="AlphaFoldDB" id="Q10XK8"/>
<dbReference type="EMBL" id="CP000393">
    <property type="protein sequence ID" value="ABG53016.1"/>
    <property type="molecule type" value="Genomic_DNA"/>
</dbReference>
<keyword evidence="8" id="KW-0479">Metal-binding</keyword>
<dbReference type="eggNOG" id="COG5002">
    <property type="taxonomic scope" value="Bacteria"/>
</dbReference>
<dbReference type="InterPro" id="IPR029020">
    <property type="entry name" value="Ammonium/urea_transptr"/>
</dbReference>
<evidence type="ECO:0000256" key="8">
    <source>
        <dbReference type="ARBA" id="ARBA00022723"/>
    </source>
</evidence>
<proteinExistence type="inferred from homology"/>
<keyword evidence="11" id="KW-0460">Magnesium</keyword>
<dbReference type="SMART" id="SM00086">
    <property type="entry name" value="PAC"/>
    <property type="match status" value="3"/>
</dbReference>
<feature type="transmembrane region" description="Helical" evidence="20">
    <location>
        <begin position="296"/>
        <end position="313"/>
    </location>
</feature>
<evidence type="ECO:0000256" key="16">
    <source>
        <dbReference type="ARBA" id="ARBA00023239"/>
    </source>
</evidence>
<dbReference type="SUPFAM" id="SSF55785">
    <property type="entry name" value="PYP-like sensor domain (PAS domain)"/>
    <property type="match status" value="3"/>
</dbReference>
<feature type="transmembrane region" description="Helical" evidence="20">
    <location>
        <begin position="144"/>
        <end position="164"/>
    </location>
</feature>
<comment type="subcellular location">
    <subcellularLocation>
        <location evidence="2">Membrane</location>
        <topology evidence="2">Multi-pass membrane protein</topology>
    </subcellularLocation>
</comment>
<keyword evidence="12 20" id="KW-1133">Transmembrane helix</keyword>
<dbReference type="SMART" id="SM00091">
    <property type="entry name" value="PAS"/>
    <property type="match status" value="3"/>
</dbReference>
<feature type="transmembrane region" description="Helical" evidence="20">
    <location>
        <begin position="103"/>
        <end position="123"/>
    </location>
</feature>
<keyword evidence="16" id="KW-0456">Lyase</keyword>
<feature type="domain" description="PAC" evidence="22">
    <location>
        <begin position="823"/>
        <end position="873"/>
    </location>
</feature>
<evidence type="ECO:0000256" key="7">
    <source>
        <dbReference type="ARBA" id="ARBA00022692"/>
    </source>
</evidence>
<dbReference type="InterPro" id="IPR001610">
    <property type="entry name" value="PAC"/>
</dbReference>
<evidence type="ECO:0000256" key="10">
    <source>
        <dbReference type="ARBA" id="ARBA00022840"/>
    </source>
</evidence>
<dbReference type="PROSITE" id="PS50125">
    <property type="entry name" value="GUANYLATE_CYCLASE_2"/>
    <property type="match status" value="1"/>
</dbReference>
<dbReference type="eggNOG" id="COG0004">
    <property type="taxonomic scope" value="Bacteria"/>
</dbReference>
<dbReference type="Pfam" id="PF00909">
    <property type="entry name" value="Ammonium_transp"/>
    <property type="match status" value="1"/>
</dbReference>
<keyword evidence="9" id="KW-0547">Nucleotide-binding</keyword>
<dbReference type="InterPro" id="IPR035965">
    <property type="entry name" value="PAS-like_dom_sf"/>
</dbReference>
<dbReference type="GO" id="GO:0046872">
    <property type="term" value="F:metal ion binding"/>
    <property type="evidence" value="ECO:0007669"/>
    <property type="project" value="UniProtKB-KW"/>
</dbReference>
<keyword evidence="13" id="KW-0115">cAMP biosynthesis</keyword>
<dbReference type="GO" id="GO:0005886">
    <property type="term" value="C:plasma membrane"/>
    <property type="evidence" value="ECO:0007669"/>
    <property type="project" value="UniProtKB-ARBA"/>
</dbReference>
<sequence length="1209" mass="135706">MGRKCILGFILFLLTLTLTILHGSVISKNTNDYQLSNQIKEVKTWQTSELEKEQYNFYQSSEEDFIKPQKFDHLQTVINKKDLPVYKNLSTSKPHSTYKVTDILWLLISSGLVFLMQPGFMCLESGLTRSKNNINVAFKNLTDFGISVFCFWSIGFAFMFGTSASGIIGHSNFFFATNVQPLDAAFFLFQVMFCGTATTIVSGAVAERMKFGTYLFVAFLVSGFIYPIFGHWAWNGIDTGVLRGWLGQRGFIDFAGSTVVHSIGGWVSLATLLVIGPRTGRFPRDRPPEKIHGSNLPLSILGVMLIWFGWFGFNGGSTLALNEQVPGIIVNTIFSSVAGMITGLSIGWSIRGIPGVDLIINGTLGGLVAITASCHAVTTLSAVIIGFIGGIVTILVEQILEKIRVDDAVGAIPVHLGAGIWGTLAVALFGKPEILGTGLSLSEQLTVQLLGVCTAFLLGFFVVYPILLITNKFFLLRVSTEDEHIGLNISEHHAKTEILDLFEIMSSQASTQDLTLRVPVEPFTLVGQIAERYNHVMDTLEEVTTRNDAIIKLATDAIITFNKSELEIISVNPSAEKIFSYKPQDLVGMPIYEILDFTINPLMREKIDSNDLITEGKKSTVEALKLWVNPSFISFPTREIINAYYTFNFQDIKPENLQSYFPNFIHLFDKNSADTQIELETEKKITQKKYYIERLISLIAETGNLYELVGIRKDGSLFPIEIAVREAKLNQKNFYTGTFRDISERKESEAKLKENEQRFRSLSTATFEGIIIYEQGKIVDANTAALQMFKYELSEIIGMNGLELIDSKYKNLVWKNMSSGYEKPYEVVGIRKDNSTFPIEIQAKTFFYCSYQHRVSAIRDITERKLAEKALRESEEKFRAVMEQAADAFIIHDLQGKIVDVNQSTCQTLGYTYEELLHLFIEDIEINFVLEYLYQKWQKLIPGIPITLQGTHKRKDGTTFPVEVRLGLLKAGNGNLVLALCRDITERKKVEQALLLEQGKSEKLLLNILPKPIADKLKENQDIIAEGFDEVTVLFADLVGFTQLASSVYPKRLVYWLNEIFSKFDLLAEKYGLEKIKTIGDAYMVVGGLPTPMENHAEAIALIAIDMREELAHFAHKSKQDFLIRIGINTGPVVAGVIGRKKFIYDLWGDTVNIASRMESQGIPGVIQVTEATYQILKHKFLFTERGLIHIKGKGYMKTYFLQGKKVIP</sequence>
<evidence type="ECO:0000256" key="17">
    <source>
        <dbReference type="ARBA" id="ARBA00032597"/>
    </source>
</evidence>
<dbReference type="HOGENOM" id="CLU_000445_33_6_3"/>
<dbReference type="PANTHER" id="PTHR11730:SF6">
    <property type="entry name" value="AMMONIUM TRANSPORTER"/>
    <property type="match status" value="1"/>
</dbReference>
<keyword evidence="14 20" id="KW-0472">Membrane</keyword>
<keyword evidence="6" id="KW-0813">Transport</keyword>
<evidence type="ECO:0000256" key="3">
    <source>
        <dbReference type="ARBA" id="ARBA00005887"/>
    </source>
</evidence>
<evidence type="ECO:0000256" key="2">
    <source>
        <dbReference type="ARBA" id="ARBA00004141"/>
    </source>
</evidence>
<dbReference type="PROSITE" id="PS00452">
    <property type="entry name" value="GUANYLATE_CYCLASE_1"/>
    <property type="match status" value="1"/>
</dbReference>
<organism evidence="24">
    <name type="scientific">Trichodesmium erythraeum (strain IMS101)</name>
    <dbReference type="NCBI Taxonomy" id="203124"/>
    <lineage>
        <taxon>Bacteria</taxon>
        <taxon>Bacillati</taxon>
        <taxon>Cyanobacteriota</taxon>
        <taxon>Cyanophyceae</taxon>
        <taxon>Oscillatoriophycideae</taxon>
        <taxon>Oscillatoriales</taxon>
        <taxon>Microcoleaceae</taxon>
        <taxon>Trichodesmium</taxon>
    </lineage>
</organism>
<evidence type="ECO:0000256" key="1">
    <source>
        <dbReference type="ARBA" id="ARBA00001593"/>
    </source>
</evidence>
<dbReference type="KEGG" id="ter:Tery_3993"/>
<dbReference type="SMART" id="SM00044">
    <property type="entry name" value="CYCc"/>
    <property type="match status" value="1"/>
</dbReference>
<dbReference type="Pfam" id="PF00211">
    <property type="entry name" value="Guanylate_cyc"/>
    <property type="match status" value="1"/>
</dbReference>
<dbReference type="InterPro" id="IPR000700">
    <property type="entry name" value="PAS-assoc_C"/>
</dbReference>
<reference evidence="24" key="1">
    <citation type="submission" date="2006-06" db="EMBL/GenBank/DDBJ databases">
        <title>Complete sequence of Trichodesmium erythraeum IMS101.</title>
        <authorList>
            <consortium name="US DOE Joint Genome Institute"/>
            <person name="Copeland A."/>
            <person name="Lucas S."/>
            <person name="Lapidus A."/>
            <person name="Barry K."/>
            <person name="Detter J.C."/>
            <person name="Glavina del Rio T."/>
            <person name="Hammon N."/>
            <person name="Israni S."/>
            <person name="Dalin E."/>
            <person name="Tice H."/>
            <person name="Pitluck S."/>
            <person name="Kiss H."/>
            <person name="Munk A.C."/>
            <person name="Brettin T."/>
            <person name="Bruce D."/>
            <person name="Han C."/>
            <person name="Tapia R."/>
            <person name="Gilna P."/>
            <person name="Schmutz J."/>
            <person name="Larimer F."/>
            <person name="Land M."/>
            <person name="Hauser L."/>
            <person name="Kyrpides N."/>
            <person name="Kim E."/>
            <person name="Richardson P."/>
        </authorList>
    </citation>
    <scope>NUCLEOTIDE SEQUENCE [LARGE SCALE GENOMIC DNA]</scope>
    <source>
        <strain evidence="24">IMS101</strain>
    </source>
</reference>
<dbReference type="InterPro" id="IPR029787">
    <property type="entry name" value="Nucleotide_cyclase"/>
</dbReference>
<dbReference type="InterPro" id="IPR000014">
    <property type="entry name" value="PAS"/>
</dbReference>